<dbReference type="Gene3D" id="3.40.630.30">
    <property type="match status" value="1"/>
</dbReference>
<evidence type="ECO:0000313" key="4">
    <source>
        <dbReference type="Proteomes" id="UP000298545"/>
    </source>
</evidence>
<gene>
    <name evidence="2" type="ORF">CFBP5473_03435</name>
    <name evidence="3" type="ORF">J5285_01955</name>
</gene>
<reference evidence="2 4" key="1">
    <citation type="submission" date="2019-04" db="EMBL/GenBank/DDBJ databases">
        <title>Complete genome sequence of Agrobacterium larrymoorei CFBP5473.</title>
        <authorList>
            <person name="Haryono M."/>
            <person name="Chou L."/>
            <person name="Lin Y.-C."/>
            <person name="Lai E.-M."/>
            <person name="Kuo C.-H."/>
        </authorList>
    </citation>
    <scope>NUCLEOTIDE SEQUENCE [LARGE SCALE GENOMIC DNA]</scope>
    <source>
        <strain evidence="2 4">CFBP5473</strain>
    </source>
</reference>
<feature type="domain" description="N-acetyltransferase" evidence="1">
    <location>
        <begin position="1"/>
        <end position="131"/>
    </location>
</feature>
<dbReference type="EMBL" id="CP039691">
    <property type="protein sequence ID" value="QCI99031.1"/>
    <property type="molecule type" value="Genomic_DNA"/>
</dbReference>
<accession>A0A4D7DQQ4</accession>
<keyword evidence="2" id="KW-0808">Transferase</keyword>
<dbReference type="OrthoDB" id="9787920at2"/>
<name>A0A4D7DQQ4_9HYPH</name>
<organism evidence="2 4">
    <name type="scientific">Agrobacterium larrymoorei</name>
    <dbReference type="NCBI Taxonomy" id="160699"/>
    <lineage>
        <taxon>Bacteria</taxon>
        <taxon>Pseudomonadati</taxon>
        <taxon>Pseudomonadota</taxon>
        <taxon>Alphaproteobacteria</taxon>
        <taxon>Hyphomicrobiales</taxon>
        <taxon>Rhizobiaceae</taxon>
        <taxon>Rhizobium/Agrobacterium group</taxon>
        <taxon>Agrobacterium</taxon>
    </lineage>
</organism>
<dbReference type="AlphaFoldDB" id="A0A4D7DQQ4"/>
<dbReference type="InterPro" id="IPR000182">
    <property type="entry name" value="GNAT_dom"/>
</dbReference>
<protein>
    <submittedName>
        <fullName evidence="2">GNAT family N-acetyltransferase</fullName>
    </submittedName>
</protein>
<keyword evidence="5" id="KW-1185">Reference proteome</keyword>
<dbReference type="GO" id="GO:0016747">
    <property type="term" value="F:acyltransferase activity, transferring groups other than amino-acyl groups"/>
    <property type="evidence" value="ECO:0007669"/>
    <property type="project" value="InterPro"/>
</dbReference>
<evidence type="ECO:0000313" key="2">
    <source>
        <dbReference type="EMBL" id="QCI99031.1"/>
    </source>
</evidence>
<dbReference type="Pfam" id="PF00583">
    <property type="entry name" value="Acetyltransf_1"/>
    <property type="match status" value="1"/>
</dbReference>
<dbReference type="EMBL" id="CP072167">
    <property type="protein sequence ID" value="QYA08433.1"/>
    <property type="molecule type" value="Genomic_DNA"/>
</dbReference>
<proteinExistence type="predicted"/>
<evidence type="ECO:0000313" key="5">
    <source>
        <dbReference type="Proteomes" id="UP000826513"/>
    </source>
</evidence>
<sequence>MPDEATQKLIDQGLDEYNFGKAGPDNSQDLWVIARSPSGVAQGGIKAKTFYSWMFVDWLWVSSSIRGTRTGSILMDKAEAAARERGCIGAYVDTFTFQAPGFYQSRGYEEFGRIDGLPPGHACIWVRKVFTDA</sequence>
<dbReference type="SUPFAM" id="SSF55729">
    <property type="entry name" value="Acyl-CoA N-acyltransferases (Nat)"/>
    <property type="match status" value="1"/>
</dbReference>
<dbReference type="PROSITE" id="PS51186">
    <property type="entry name" value="GNAT"/>
    <property type="match status" value="1"/>
</dbReference>
<dbReference type="Proteomes" id="UP000826513">
    <property type="component" value="Chromosome 1"/>
</dbReference>
<evidence type="ECO:0000313" key="3">
    <source>
        <dbReference type="EMBL" id="QYA08433.1"/>
    </source>
</evidence>
<dbReference type="Proteomes" id="UP000298545">
    <property type="component" value="Chromosome circular"/>
</dbReference>
<evidence type="ECO:0000259" key="1">
    <source>
        <dbReference type="PROSITE" id="PS51186"/>
    </source>
</evidence>
<dbReference type="CDD" id="cd04301">
    <property type="entry name" value="NAT_SF"/>
    <property type="match status" value="1"/>
</dbReference>
<dbReference type="InterPro" id="IPR016181">
    <property type="entry name" value="Acyl_CoA_acyltransferase"/>
</dbReference>
<reference evidence="3 5" key="2">
    <citation type="submission" date="2021-03" db="EMBL/GenBank/DDBJ databases">
        <title>Rapid diversification of plasmids in a genus of pathogenic and nitrogen fixing bacteria.</title>
        <authorList>
            <person name="Weisberg A.J."/>
            <person name="Miller M."/>
            <person name="Ream W."/>
            <person name="Grunwald N.J."/>
            <person name="Chang J.H."/>
        </authorList>
    </citation>
    <scope>NUCLEOTIDE SEQUENCE [LARGE SCALE GENOMIC DNA]</scope>
    <source>
        <strain evidence="3 5">AF3.44</strain>
    </source>
</reference>
<dbReference type="KEGG" id="alf:CFBP5473_03435"/>